<evidence type="ECO:0000313" key="2">
    <source>
        <dbReference type="Proteomes" id="UP000015105"/>
    </source>
</evidence>
<reference evidence="2" key="2">
    <citation type="journal article" date="2017" name="Nat. Plants">
        <title>The Aegilops tauschii genome reveals multiple impacts of transposons.</title>
        <authorList>
            <person name="Zhao G."/>
            <person name="Zou C."/>
            <person name="Li K."/>
            <person name="Wang K."/>
            <person name="Li T."/>
            <person name="Gao L."/>
            <person name="Zhang X."/>
            <person name="Wang H."/>
            <person name="Yang Z."/>
            <person name="Liu X."/>
            <person name="Jiang W."/>
            <person name="Mao L."/>
            <person name="Kong X."/>
            <person name="Jiao Y."/>
            <person name="Jia J."/>
        </authorList>
    </citation>
    <scope>NUCLEOTIDE SEQUENCE [LARGE SCALE GENOMIC DNA]</scope>
    <source>
        <strain evidence="2">cv. AL8/78</strain>
    </source>
</reference>
<reference evidence="1" key="4">
    <citation type="submission" date="2019-03" db="UniProtKB">
        <authorList>
            <consortium name="EnsemblPlants"/>
        </authorList>
    </citation>
    <scope>IDENTIFICATION</scope>
</reference>
<evidence type="ECO:0000313" key="1">
    <source>
        <dbReference type="EnsemblPlants" id="AET7Gv20633700.14"/>
    </source>
</evidence>
<dbReference type="Proteomes" id="UP000015105">
    <property type="component" value="Chromosome 7D"/>
</dbReference>
<accession>A0A453RMB1</accession>
<proteinExistence type="predicted"/>
<dbReference type="Gramene" id="AET7Gv20633700.14">
    <property type="protein sequence ID" value="AET7Gv20633700.14"/>
    <property type="gene ID" value="AET7Gv20633700"/>
</dbReference>
<name>A0A453RMB1_AEGTS</name>
<reference evidence="2" key="1">
    <citation type="journal article" date="2014" name="Science">
        <title>Ancient hybridizations among the ancestral genomes of bread wheat.</title>
        <authorList>
            <consortium name="International Wheat Genome Sequencing Consortium,"/>
            <person name="Marcussen T."/>
            <person name="Sandve S.R."/>
            <person name="Heier L."/>
            <person name="Spannagl M."/>
            <person name="Pfeifer M."/>
            <person name="Jakobsen K.S."/>
            <person name="Wulff B.B."/>
            <person name="Steuernagel B."/>
            <person name="Mayer K.F."/>
            <person name="Olsen O.A."/>
        </authorList>
    </citation>
    <scope>NUCLEOTIDE SEQUENCE [LARGE SCALE GENOMIC DNA]</scope>
    <source>
        <strain evidence="2">cv. AL8/78</strain>
    </source>
</reference>
<dbReference type="EnsemblPlants" id="AET7Gv20633700.14">
    <property type="protein sequence ID" value="AET7Gv20633700.14"/>
    <property type="gene ID" value="AET7Gv20633700"/>
</dbReference>
<sequence length="64" mass="7468">MQLCTCRYCTFCHKNGALLFLVKMCCRWFIILQRFWSTLEVAKLVMSCILGSDIPKGRSKTNLF</sequence>
<dbReference type="AlphaFoldDB" id="A0A453RMB1"/>
<organism evidence="1 2">
    <name type="scientific">Aegilops tauschii subsp. strangulata</name>
    <name type="common">Goatgrass</name>
    <dbReference type="NCBI Taxonomy" id="200361"/>
    <lineage>
        <taxon>Eukaryota</taxon>
        <taxon>Viridiplantae</taxon>
        <taxon>Streptophyta</taxon>
        <taxon>Embryophyta</taxon>
        <taxon>Tracheophyta</taxon>
        <taxon>Spermatophyta</taxon>
        <taxon>Magnoliopsida</taxon>
        <taxon>Liliopsida</taxon>
        <taxon>Poales</taxon>
        <taxon>Poaceae</taxon>
        <taxon>BOP clade</taxon>
        <taxon>Pooideae</taxon>
        <taxon>Triticodae</taxon>
        <taxon>Triticeae</taxon>
        <taxon>Triticinae</taxon>
        <taxon>Aegilops</taxon>
    </lineage>
</organism>
<reference evidence="1" key="3">
    <citation type="journal article" date="2017" name="Nature">
        <title>Genome sequence of the progenitor of the wheat D genome Aegilops tauschii.</title>
        <authorList>
            <person name="Luo M.C."/>
            <person name="Gu Y.Q."/>
            <person name="Puiu D."/>
            <person name="Wang H."/>
            <person name="Twardziok S.O."/>
            <person name="Deal K.R."/>
            <person name="Huo N."/>
            <person name="Zhu T."/>
            <person name="Wang L."/>
            <person name="Wang Y."/>
            <person name="McGuire P.E."/>
            <person name="Liu S."/>
            <person name="Long H."/>
            <person name="Ramasamy R.K."/>
            <person name="Rodriguez J.C."/>
            <person name="Van S.L."/>
            <person name="Yuan L."/>
            <person name="Wang Z."/>
            <person name="Xia Z."/>
            <person name="Xiao L."/>
            <person name="Anderson O.D."/>
            <person name="Ouyang S."/>
            <person name="Liang Y."/>
            <person name="Zimin A.V."/>
            <person name="Pertea G."/>
            <person name="Qi P."/>
            <person name="Bennetzen J.L."/>
            <person name="Dai X."/>
            <person name="Dawson M.W."/>
            <person name="Muller H.G."/>
            <person name="Kugler K."/>
            <person name="Rivarola-Duarte L."/>
            <person name="Spannagl M."/>
            <person name="Mayer K.F.X."/>
            <person name="Lu F.H."/>
            <person name="Bevan M.W."/>
            <person name="Leroy P."/>
            <person name="Li P."/>
            <person name="You F.M."/>
            <person name="Sun Q."/>
            <person name="Liu Z."/>
            <person name="Lyons E."/>
            <person name="Wicker T."/>
            <person name="Salzberg S.L."/>
            <person name="Devos K.M."/>
            <person name="Dvorak J."/>
        </authorList>
    </citation>
    <scope>NUCLEOTIDE SEQUENCE [LARGE SCALE GENOMIC DNA]</scope>
    <source>
        <strain evidence="1">cv. AL8/78</strain>
    </source>
</reference>
<keyword evidence="2" id="KW-1185">Reference proteome</keyword>
<protein>
    <submittedName>
        <fullName evidence="1">Uncharacterized protein</fullName>
    </submittedName>
</protein>
<reference evidence="1" key="5">
    <citation type="journal article" date="2021" name="G3 (Bethesda)">
        <title>Aegilops tauschii genome assembly Aet v5.0 features greater sequence contiguity and improved annotation.</title>
        <authorList>
            <person name="Wang L."/>
            <person name="Zhu T."/>
            <person name="Rodriguez J.C."/>
            <person name="Deal K.R."/>
            <person name="Dubcovsky J."/>
            <person name="McGuire P.E."/>
            <person name="Lux T."/>
            <person name="Spannagl M."/>
            <person name="Mayer K.F.X."/>
            <person name="Baldrich P."/>
            <person name="Meyers B.C."/>
            <person name="Huo N."/>
            <person name="Gu Y.Q."/>
            <person name="Zhou H."/>
            <person name="Devos K.M."/>
            <person name="Bennetzen J.L."/>
            <person name="Unver T."/>
            <person name="Budak H."/>
            <person name="Gulick P.J."/>
            <person name="Galiba G."/>
            <person name="Kalapos B."/>
            <person name="Nelson D.R."/>
            <person name="Li P."/>
            <person name="You F.M."/>
            <person name="Luo M.C."/>
            <person name="Dvorak J."/>
        </authorList>
    </citation>
    <scope>NUCLEOTIDE SEQUENCE [LARGE SCALE GENOMIC DNA]</scope>
    <source>
        <strain evidence="1">cv. AL8/78</strain>
    </source>
</reference>